<dbReference type="PANTHER" id="PTHR32015:SF1">
    <property type="entry name" value="LIPASE"/>
    <property type="match status" value="1"/>
</dbReference>
<dbReference type="EMBL" id="CP021354">
    <property type="protein sequence ID" value="AWK72515.1"/>
    <property type="molecule type" value="Genomic_DNA"/>
</dbReference>
<sequence>MPRVLLSRLFAAVGLVAVSLLIAPLAPAHATGHDPILFVHGWQGSSSQWNTMIAAFKADGWTDAELYNWSYNSNQSNVTTAAQVEAKVDDILRITGAAKVDVVTHSMGGLSTRYYAKNLSGATKIDDWISLAGPNHGTDTSNGCFTASCTEMRIGSAYLTSLNSGDETPGAPAYGTWWSPCDTVINPDSSVSLAGATNRQTGCLTHNGILENSTIYGQVRDFVR</sequence>
<dbReference type="GO" id="GO:0016042">
    <property type="term" value="P:lipid catabolic process"/>
    <property type="evidence" value="ECO:0007669"/>
    <property type="project" value="InterPro"/>
</dbReference>
<reference evidence="2 3" key="1">
    <citation type="submission" date="2017-05" db="EMBL/GenBank/DDBJ databases">
        <title>Isolation of Rhodococcus sp. S2-17 biodegrading of BP-3.</title>
        <authorList>
            <person name="Lee Y."/>
            <person name="Kim K.H."/>
            <person name="Chun B.H."/>
            <person name="Jung H.S."/>
            <person name="Jeon C.O."/>
        </authorList>
    </citation>
    <scope>NUCLEOTIDE SEQUENCE [LARGE SCALE GENOMIC DNA]</scope>
    <source>
        <strain evidence="2 3">S2-17</strain>
    </source>
</reference>
<evidence type="ECO:0000313" key="2">
    <source>
        <dbReference type="EMBL" id="AWK72515.1"/>
    </source>
</evidence>
<dbReference type="SUPFAM" id="SSF53474">
    <property type="entry name" value="alpha/beta-Hydrolases"/>
    <property type="match status" value="1"/>
</dbReference>
<dbReference type="Proteomes" id="UP000245711">
    <property type="component" value="Chromosome"/>
</dbReference>
<organism evidence="2 3">
    <name type="scientific">Rhodococcus oxybenzonivorans</name>
    <dbReference type="NCBI Taxonomy" id="1990687"/>
    <lineage>
        <taxon>Bacteria</taxon>
        <taxon>Bacillati</taxon>
        <taxon>Actinomycetota</taxon>
        <taxon>Actinomycetes</taxon>
        <taxon>Mycobacteriales</taxon>
        <taxon>Nocardiaceae</taxon>
        <taxon>Rhodococcus</taxon>
    </lineage>
</organism>
<dbReference type="InterPro" id="IPR002918">
    <property type="entry name" value="Lipase_EstA/Esterase_EstB"/>
</dbReference>
<feature type="chain" id="PRO_5015664031" evidence="1">
    <location>
        <begin position="31"/>
        <end position="224"/>
    </location>
</feature>
<feature type="signal peptide" evidence="1">
    <location>
        <begin position="1"/>
        <end position="30"/>
    </location>
</feature>
<protein>
    <submittedName>
        <fullName evidence="2">Lipase</fullName>
    </submittedName>
</protein>
<dbReference type="AlphaFoldDB" id="A0A2S2BV45"/>
<accession>A0A2S2BV45</accession>
<keyword evidence="1" id="KW-0732">Signal</keyword>
<gene>
    <name evidence="2" type="ORF">CBI38_13980</name>
</gene>
<dbReference type="Pfam" id="PF01674">
    <property type="entry name" value="Lipase_2"/>
    <property type="match status" value="1"/>
</dbReference>
<name>A0A2S2BV45_9NOCA</name>
<dbReference type="KEGG" id="roz:CBI38_13980"/>
<dbReference type="RefSeq" id="WP_109329683.1">
    <property type="nucleotide sequence ID" value="NZ_CP021354.1"/>
</dbReference>
<evidence type="ECO:0000313" key="3">
    <source>
        <dbReference type="Proteomes" id="UP000245711"/>
    </source>
</evidence>
<dbReference type="Gene3D" id="3.40.50.1820">
    <property type="entry name" value="alpha/beta hydrolase"/>
    <property type="match status" value="1"/>
</dbReference>
<keyword evidence="3" id="KW-1185">Reference proteome</keyword>
<dbReference type="InterPro" id="IPR029058">
    <property type="entry name" value="AB_hydrolase_fold"/>
</dbReference>
<dbReference type="OrthoDB" id="8871309at2"/>
<dbReference type="GO" id="GO:0016298">
    <property type="term" value="F:lipase activity"/>
    <property type="evidence" value="ECO:0007669"/>
    <property type="project" value="TreeGrafter"/>
</dbReference>
<evidence type="ECO:0000256" key="1">
    <source>
        <dbReference type="SAM" id="SignalP"/>
    </source>
</evidence>
<proteinExistence type="predicted"/>
<dbReference type="PANTHER" id="PTHR32015">
    <property type="entry name" value="FASTING INDUCED LIPASE"/>
    <property type="match status" value="1"/>
</dbReference>